<dbReference type="InterPro" id="IPR036085">
    <property type="entry name" value="PAZ_dom_sf"/>
</dbReference>
<evidence type="ECO:0000256" key="4">
    <source>
        <dbReference type="ARBA" id="ARBA00022782"/>
    </source>
</evidence>
<dbReference type="Proteomes" id="UP000327044">
    <property type="component" value="Unassembled WGS sequence"/>
</dbReference>
<evidence type="ECO:0000256" key="6">
    <source>
        <dbReference type="ARBA" id="ARBA00023158"/>
    </source>
</evidence>
<feature type="compositionally biased region" description="Basic residues" evidence="8">
    <location>
        <begin position="1"/>
        <end position="14"/>
    </location>
</feature>
<dbReference type="PROSITE" id="PS50822">
    <property type="entry name" value="PIWI"/>
    <property type="match status" value="1"/>
</dbReference>
<feature type="domain" description="Piwi" evidence="10">
    <location>
        <begin position="596"/>
        <end position="884"/>
    </location>
</feature>
<keyword evidence="12" id="KW-1185">Reference proteome</keyword>
<dbReference type="FunFam" id="3.30.420.10:FF:000014">
    <property type="entry name" value="Piwi-like RNA-mediated gene silencing 1"/>
    <property type="match status" value="1"/>
</dbReference>
<dbReference type="Gene3D" id="3.40.50.2300">
    <property type="match status" value="1"/>
</dbReference>
<keyword evidence="4" id="KW-0221">Differentiation</keyword>
<dbReference type="InterPro" id="IPR003100">
    <property type="entry name" value="PAZ_dom"/>
</dbReference>
<dbReference type="InterPro" id="IPR012337">
    <property type="entry name" value="RNaseH-like_sf"/>
</dbReference>
<evidence type="ECO:0000256" key="3">
    <source>
        <dbReference type="ARBA" id="ARBA00022490"/>
    </source>
</evidence>
<dbReference type="SUPFAM" id="SSF53098">
    <property type="entry name" value="Ribonuclease H-like"/>
    <property type="match status" value="1"/>
</dbReference>
<evidence type="ECO:0008006" key="13">
    <source>
        <dbReference type="Google" id="ProtNLM"/>
    </source>
</evidence>
<dbReference type="GO" id="GO:0140965">
    <property type="term" value="P:secondary piRNA processing"/>
    <property type="evidence" value="ECO:0007669"/>
    <property type="project" value="UniProtKB-ARBA"/>
</dbReference>
<dbReference type="OrthoDB" id="445936at2759"/>
<protein>
    <recommendedName>
        <fullName evidence="13">Piwi domain-containing protein</fullName>
    </recommendedName>
</protein>
<evidence type="ECO:0000256" key="7">
    <source>
        <dbReference type="ARBA" id="ARBA00038291"/>
    </source>
</evidence>
<evidence type="ECO:0000256" key="8">
    <source>
        <dbReference type="SAM" id="MobiDB-lite"/>
    </source>
</evidence>
<gene>
    <name evidence="11" type="ORF">PPYR_01985</name>
</gene>
<dbReference type="GO" id="GO:0030154">
    <property type="term" value="P:cell differentiation"/>
    <property type="evidence" value="ECO:0007669"/>
    <property type="project" value="UniProtKB-KW"/>
</dbReference>
<dbReference type="Pfam" id="PF02170">
    <property type="entry name" value="PAZ"/>
    <property type="match status" value="1"/>
</dbReference>
<dbReference type="InParanoid" id="A0A5N4B5Y5"/>
<dbReference type="AlphaFoldDB" id="A0A5N4B5Y5"/>
<dbReference type="PANTHER" id="PTHR22891">
    <property type="entry name" value="EUKARYOTIC TRANSLATION INITIATION FACTOR 2C"/>
    <property type="match status" value="1"/>
</dbReference>
<dbReference type="InterPro" id="IPR003165">
    <property type="entry name" value="Piwi"/>
</dbReference>
<accession>A0A5N4B5Y5</accession>
<evidence type="ECO:0000256" key="2">
    <source>
        <dbReference type="ARBA" id="ARBA00022473"/>
    </source>
</evidence>
<comment type="caution">
    <text evidence="11">The sequence shown here is derived from an EMBL/GenBank/DDBJ whole genome shotgun (WGS) entry which is preliminary data.</text>
</comment>
<evidence type="ECO:0000256" key="5">
    <source>
        <dbReference type="ARBA" id="ARBA00022884"/>
    </source>
</evidence>
<dbReference type="InterPro" id="IPR036397">
    <property type="entry name" value="RNaseH_sf"/>
</dbReference>
<keyword evidence="3" id="KW-0963">Cytoplasm</keyword>
<organism evidence="11 12">
    <name type="scientific">Photinus pyralis</name>
    <name type="common">Common eastern firefly</name>
    <name type="synonym">Lampyris pyralis</name>
    <dbReference type="NCBI Taxonomy" id="7054"/>
    <lineage>
        <taxon>Eukaryota</taxon>
        <taxon>Metazoa</taxon>
        <taxon>Ecdysozoa</taxon>
        <taxon>Arthropoda</taxon>
        <taxon>Hexapoda</taxon>
        <taxon>Insecta</taxon>
        <taxon>Pterygota</taxon>
        <taxon>Neoptera</taxon>
        <taxon>Endopterygota</taxon>
        <taxon>Coleoptera</taxon>
        <taxon>Polyphaga</taxon>
        <taxon>Elateriformia</taxon>
        <taxon>Elateroidea</taxon>
        <taxon>Lampyridae</taxon>
        <taxon>Lampyrinae</taxon>
        <taxon>Photinus</taxon>
    </lineage>
</organism>
<proteinExistence type="inferred from homology"/>
<evidence type="ECO:0000313" key="11">
    <source>
        <dbReference type="EMBL" id="KAB0805015.1"/>
    </source>
</evidence>
<dbReference type="FunCoup" id="A0A5N4B5Y5">
    <property type="interactions" value="16"/>
</dbReference>
<feature type="domain" description="PAZ" evidence="9">
    <location>
        <begin position="319"/>
        <end position="430"/>
    </location>
</feature>
<dbReference type="GO" id="GO:0005737">
    <property type="term" value="C:cytoplasm"/>
    <property type="evidence" value="ECO:0007669"/>
    <property type="project" value="UniProtKB-SubCell"/>
</dbReference>
<dbReference type="Gene3D" id="2.170.260.10">
    <property type="entry name" value="paz domain"/>
    <property type="match status" value="1"/>
</dbReference>
<dbReference type="EMBL" id="VVIM01000001">
    <property type="protein sequence ID" value="KAB0805015.1"/>
    <property type="molecule type" value="Genomic_DNA"/>
</dbReference>
<feature type="region of interest" description="Disordered" evidence="8">
    <location>
        <begin position="1"/>
        <end position="122"/>
    </location>
</feature>
<feature type="compositionally biased region" description="Pro residues" evidence="8">
    <location>
        <begin position="36"/>
        <end position="57"/>
    </location>
</feature>
<dbReference type="SMART" id="SM00949">
    <property type="entry name" value="PAZ"/>
    <property type="match status" value="1"/>
</dbReference>
<comment type="subcellular location">
    <subcellularLocation>
        <location evidence="1">Cytoplasm</location>
    </subcellularLocation>
</comment>
<dbReference type="CDD" id="cd02845">
    <property type="entry name" value="PAZ_piwi_like"/>
    <property type="match status" value="1"/>
</dbReference>
<dbReference type="SMART" id="SM00950">
    <property type="entry name" value="Piwi"/>
    <property type="match status" value="1"/>
</dbReference>
<dbReference type="Pfam" id="PF02171">
    <property type="entry name" value="Piwi"/>
    <property type="match status" value="1"/>
</dbReference>
<feature type="compositionally biased region" description="Gly residues" evidence="8">
    <location>
        <begin position="101"/>
        <end position="113"/>
    </location>
</feature>
<keyword evidence="2" id="KW-0217">Developmental protein</keyword>
<dbReference type="CDD" id="cd04658">
    <property type="entry name" value="Piwi_piwi-like_Euk"/>
    <property type="match status" value="1"/>
</dbReference>
<reference evidence="11 12" key="1">
    <citation type="journal article" date="2018" name="Elife">
        <title>Firefly genomes illuminate parallel origins of bioluminescence in beetles.</title>
        <authorList>
            <person name="Fallon T.R."/>
            <person name="Lower S.E."/>
            <person name="Chang C.H."/>
            <person name="Bessho-Uehara M."/>
            <person name="Martin G.J."/>
            <person name="Bewick A.J."/>
            <person name="Behringer M."/>
            <person name="Debat H.J."/>
            <person name="Wong I."/>
            <person name="Day J.C."/>
            <person name="Suvorov A."/>
            <person name="Silva C.J."/>
            <person name="Stanger-Hall K.F."/>
            <person name="Hall D.W."/>
            <person name="Schmitz R.J."/>
            <person name="Nelson D.R."/>
            <person name="Lewis S.M."/>
            <person name="Shigenobu S."/>
            <person name="Bybee S.M."/>
            <person name="Larracuente A.M."/>
            <person name="Oba Y."/>
            <person name="Weng J.K."/>
        </authorList>
    </citation>
    <scope>NUCLEOTIDE SEQUENCE [LARGE SCALE GENOMIC DNA]</scope>
    <source>
        <strain evidence="11">1611_PpyrPB1</strain>
        <tissue evidence="11">Whole body</tissue>
    </source>
</reference>
<evidence type="ECO:0000259" key="9">
    <source>
        <dbReference type="PROSITE" id="PS50821"/>
    </source>
</evidence>
<dbReference type="SUPFAM" id="SSF101690">
    <property type="entry name" value="PAZ domain"/>
    <property type="match status" value="1"/>
</dbReference>
<comment type="similarity">
    <text evidence="7">Belongs to the argonaute family. Piwi subfamily.</text>
</comment>
<sequence>MDQQRGRGRARGRARGAGDQAGGPPQPRAQQAPRARGPPGPPQSRGPPPGMAGPPPQQAWGQPTQVMQQARAPHPSQTHPVGGRATHRSDAPSAEAQHSGTIGGDNGNGGDNGAAGRRGNMRGRRQLHVGGTIMRTRPEALPTKKGTHGNPVKLCANYFKLLQKPDWSLYQYRVDFSPEEDRTNVKKGQFRRATREVLTGYIFDGTVMFTPTRLNPDPMELFIKDEHTNADVRISIRLVKDVAAGDYQYLQLFNIIMRKCLSHLNLQLVGRNFFDAVAKVSIPEHHMELWPGYVTSIRQHENDILMCAEITHKVMRYDTVLQLLNECVESDRNNYKTLFQKRIIGSVVLTEYNNRTYHIDDVDFNTSPSSTFNKRDGTSISFVQYFKDRYNLNISDKRQPMLVSRAKAREIRSGMAEMVFLVPELCRMTGLTDSQRANFQLMRALADHTRVGPGARIQKLLAFSQRLRSKPEIVQELQQYDLALANNLVEFAGRVLPPEKIMCGDGRSYSAGAEVDWTRELRSNAMVHAVPLNTWVVVCPNRVKDKAQSFVQMLTRAANGMRWNLPFPKLQEIRDDRTPSYIDGIDAAMANHNPQLIMCVATNNKADRYASIKKKCCVEKAVPTQVILAKNLDSKGAMSIATKVAIQLNCKIGGAPWSIPLPYKNLMVVGYDVCHDASHKEKSYGALVATLNPECIRYFSSVTAHFSGEELSNDLALGVIKACRKWESINGSLPDKIMIYRDGVGDGQLPYVFEHEVKNVMNKLGELYGGENKVKLSFIVVSKRINTRIFAGPNNPAPGTVVDDVITLPERYDFFIVSQCVRQGTVSPTSYNVIFDSMGLDADKIQRLTYKLTHMYFNWSGAVRVPAPCQYAHKLAFLIGQFVQRNPSPDLENVLYYL</sequence>
<dbReference type="Pfam" id="PF23278">
    <property type="entry name" value="Piwi_N"/>
    <property type="match status" value="1"/>
</dbReference>
<evidence type="ECO:0000256" key="1">
    <source>
        <dbReference type="ARBA" id="ARBA00004496"/>
    </source>
</evidence>
<dbReference type="GO" id="GO:0003723">
    <property type="term" value="F:RNA binding"/>
    <property type="evidence" value="ECO:0007669"/>
    <property type="project" value="UniProtKB-KW"/>
</dbReference>
<evidence type="ECO:0000313" key="12">
    <source>
        <dbReference type="Proteomes" id="UP000327044"/>
    </source>
</evidence>
<keyword evidence="6" id="KW-0943">RNA-mediated gene silencing</keyword>
<dbReference type="PROSITE" id="PS50821">
    <property type="entry name" value="PAZ"/>
    <property type="match status" value="1"/>
</dbReference>
<dbReference type="FunFam" id="2.170.260.10:FF:000003">
    <property type="entry name" value="Piwi-like RNA-mediated gene silencing 2"/>
    <property type="match status" value="1"/>
</dbReference>
<evidence type="ECO:0000259" key="10">
    <source>
        <dbReference type="PROSITE" id="PS50822"/>
    </source>
</evidence>
<name>A0A5N4B5Y5_PHOPY</name>
<dbReference type="Gene3D" id="3.30.420.10">
    <property type="entry name" value="Ribonuclease H-like superfamily/Ribonuclease H"/>
    <property type="match status" value="1"/>
</dbReference>
<keyword evidence="5" id="KW-0694">RNA-binding</keyword>